<dbReference type="InterPro" id="IPR015943">
    <property type="entry name" value="WD40/YVTN_repeat-like_dom_sf"/>
</dbReference>
<evidence type="ECO:0000259" key="5">
    <source>
        <dbReference type="PROSITE" id="PS51004"/>
    </source>
</evidence>
<comment type="caution">
    <text evidence="6">The sequence shown here is derived from an EMBL/GenBank/DDBJ whole genome shotgun (WGS) entry which is preliminary data.</text>
</comment>
<proteinExistence type="predicted"/>
<accession>A0A834Y1X5</accession>
<evidence type="ECO:0000313" key="6">
    <source>
        <dbReference type="EMBL" id="KAF7997151.1"/>
    </source>
</evidence>
<evidence type="ECO:0000313" key="7">
    <source>
        <dbReference type="Proteomes" id="UP000639338"/>
    </source>
</evidence>
<dbReference type="PANTHER" id="PTHR11036:SF90">
    <property type="entry name" value="SEMAPHORIN 2B, ISOFORM D-RELATED"/>
    <property type="match status" value="1"/>
</dbReference>
<dbReference type="InterPro" id="IPR001627">
    <property type="entry name" value="Semap_dom"/>
</dbReference>
<sequence>MLIYNYKLNFVIFVFLIQIIKVFGYNYQGSTKRYETVEVETHNNYLKTFYLDENDDNLYVGGEDWIYKLDSKNISNLKQEFQLKANNKDADSRNPKYHNHIKAIHPFRDYLFVCGTNGNQPQGWILMKNFNLTNDKIHWETKNFGSDYENSVTSVIVKNDDENMQLYFATSDSKTDFVSIILSNLSIKKNTQSIEFKSPLSEYTKFRSPTTFIGSFVIGNEILFFFTERAYEKNNQEFLMSEDTFKKHSREYGRTFFSRVARICKEDSDINGTNWRTFIKARLACSTTINNELVHFNKLKSIYAIPKNDEYFYALFTEKSSGKPSGYSGICKFSKFEIKQAFNSSFKERIDDTNQTKDKIQKPNSCGKNLQHNQSSTNDYTLVESVINATSIWGFLSDDFETLVVDRPNKLPGFENISCTVYYVTLDKVVYTIIEKFNKTNNETVIKESNTIDFLTTINAMKISSKLSFLYLSSNENIIQVDLKKCTIFWSNHYLKECTFDPYCGWNNESCSIQIKKPEDPIKKDNGMSLLVKWRTRLLVVGVSISLISMCTCVRKYIIKKAIKEDKYKKRMKYIKTDIININKNNIKKDKKNNNKNEETTKSTEELV</sequence>
<dbReference type="GO" id="GO:0005886">
    <property type="term" value="C:plasma membrane"/>
    <property type="evidence" value="ECO:0007669"/>
    <property type="project" value="TreeGrafter"/>
</dbReference>
<dbReference type="Gene3D" id="2.130.10.10">
    <property type="entry name" value="YVTN repeat-like/Quinoprotein amine dehydrogenase"/>
    <property type="match status" value="1"/>
</dbReference>
<feature type="domain" description="Sema" evidence="5">
    <location>
        <begin position="20"/>
        <end position="483"/>
    </location>
</feature>
<dbReference type="Proteomes" id="UP000639338">
    <property type="component" value="Unassembled WGS sequence"/>
</dbReference>
<feature type="compositionally biased region" description="Basic and acidic residues" evidence="3">
    <location>
        <begin position="592"/>
        <end position="608"/>
    </location>
</feature>
<comment type="caution">
    <text evidence="2">Lacks conserved residue(s) required for the propagation of feature annotation.</text>
</comment>
<evidence type="ECO:0000256" key="1">
    <source>
        <dbReference type="ARBA" id="ARBA00022782"/>
    </source>
</evidence>
<dbReference type="PANTHER" id="PTHR11036">
    <property type="entry name" value="SEMAPHORIN"/>
    <property type="match status" value="1"/>
</dbReference>
<feature type="transmembrane region" description="Helical" evidence="4">
    <location>
        <begin position="538"/>
        <end position="558"/>
    </location>
</feature>
<dbReference type="GO" id="GO:0007411">
    <property type="term" value="P:axon guidance"/>
    <property type="evidence" value="ECO:0007669"/>
    <property type="project" value="TreeGrafter"/>
</dbReference>
<dbReference type="GO" id="GO:0030335">
    <property type="term" value="P:positive regulation of cell migration"/>
    <property type="evidence" value="ECO:0007669"/>
    <property type="project" value="TreeGrafter"/>
</dbReference>
<dbReference type="SUPFAM" id="SSF101912">
    <property type="entry name" value="Sema domain"/>
    <property type="match status" value="1"/>
</dbReference>
<dbReference type="InterPro" id="IPR036352">
    <property type="entry name" value="Semap_dom_sf"/>
</dbReference>
<dbReference type="GO" id="GO:0071526">
    <property type="term" value="P:semaphorin-plexin signaling pathway"/>
    <property type="evidence" value="ECO:0007669"/>
    <property type="project" value="TreeGrafter"/>
</dbReference>
<dbReference type="PROSITE" id="PS51004">
    <property type="entry name" value="SEMA"/>
    <property type="match status" value="1"/>
</dbReference>
<dbReference type="EMBL" id="JACMRX010000001">
    <property type="protein sequence ID" value="KAF7997151.1"/>
    <property type="molecule type" value="Genomic_DNA"/>
</dbReference>
<keyword evidence="7" id="KW-1185">Reference proteome</keyword>
<dbReference type="InterPro" id="IPR027231">
    <property type="entry name" value="Semaphorin"/>
</dbReference>
<dbReference type="GO" id="GO:0030215">
    <property type="term" value="F:semaphorin receptor binding"/>
    <property type="evidence" value="ECO:0007669"/>
    <property type="project" value="InterPro"/>
</dbReference>
<evidence type="ECO:0000256" key="2">
    <source>
        <dbReference type="PROSITE-ProRule" id="PRU00352"/>
    </source>
</evidence>
<dbReference type="SMART" id="SM00630">
    <property type="entry name" value="Sema"/>
    <property type="match status" value="1"/>
</dbReference>
<feature type="region of interest" description="Disordered" evidence="3">
    <location>
        <begin position="588"/>
        <end position="608"/>
    </location>
</feature>
<evidence type="ECO:0000256" key="3">
    <source>
        <dbReference type="SAM" id="MobiDB-lite"/>
    </source>
</evidence>
<dbReference type="Pfam" id="PF01403">
    <property type="entry name" value="Sema"/>
    <property type="match status" value="1"/>
</dbReference>
<keyword evidence="1" id="KW-0221">Differentiation</keyword>
<name>A0A834Y1X5_APHGI</name>
<dbReference type="GO" id="GO:0045499">
    <property type="term" value="F:chemorepellent activity"/>
    <property type="evidence" value="ECO:0007669"/>
    <property type="project" value="TreeGrafter"/>
</dbReference>
<keyword evidence="4" id="KW-0472">Membrane</keyword>
<keyword evidence="4" id="KW-1133">Transmembrane helix</keyword>
<organism evidence="6 7">
    <name type="scientific">Aphidius gifuensis</name>
    <name type="common">Parasitoid wasp</name>
    <dbReference type="NCBI Taxonomy" id="684658"/>
    <lineage>
        <taxon>Eukaryota</taxon>
        <taxon>Metazoa</taxon>
        <taxon>Ecdysozoa</taxon>
        <taxon>Arthropoda</taxon>
        <taxon>Hexapoda</taxon>
        <taxon>Insecta</taxon>
        <taxon>Pterygota</taxon>
        <taxon>Neoptera</taxon>
        <taxon>Endopterygota</taxon>
        <taxon>Hymenoptera</taxon>
        <taxon>Apocrita</taxon>
        <taxon>Ichneumonoidea</taxon>
        <taxon>Braconidae</taxon>
        <taxon>Aphidiinae</taxon>
        <taxon>Aphidius</taxon>
    </lineage>
</organism>
<dbReference type="AlphaFoldDB" id="A0A834Y1X5"/>
<gene>
    <name evidence="6" type="ORF">HCN44_005428</name>
</gene>
<dbReference type="OrthoDB" id="9988752at2759"/>
<keyword evidence="4" id="KW-0812">Transmembrane</keyword>
<protein>
    <recommendedName>
        <fullName evidence="5">Sema domain-containing protein</fullName>
    </recommendedName>
</protein>
<reference evidence="6 7" key="1">
    <citation type="submission" date="2020-08" db="EMBL/GenBank/DDBJ databases">
        <title>Aphidius gifuensis genome sequencing and assembly.</title>
        <authorList>
            <person name="Du Z."/>
        </authorList>
    </citation>
    <scope>NUCLEOTIDE SEQUENCE [LARGE SCALE GENOMIC DNA]</scope>
    <source>
        <strain evidence="6">YNYX2018</strain>
        <tissue evidence="6">Adults</tissue>
    </source>
</reference>
<evidence type="ECO:0000256" key="4">
    <source>
        <dbReference type="SAM" id="Phobius"/>
    </source>
</evidence>